<comment type="caution">
    <text evidence="8">The sequence shown here is derived from an EMBL/GenBank/DDBJ whole genome shotgun (WGS) entry which is preliminary data.</text>
</comment>
<dbReference type="RefSeq" id="WP_271187297.1">
    <property type="nucleotide sequence ID" value="NZ_BSFE01000007.1"/>
</dbReference>
<dbReference type="AlphaFoldDB" id="A0A9W6IMA7"/>
<keyword evidence="5" id="KW-0694">RNA-binding</keyword>
<comment type="function">
    <text evidence="6">Responsible for synthesis of pseudouridine from uracil.</text>
</comment>
<evidence type="ECO:0000313" key="8">
    <source>
        <dbReference type="EMBL" id="GLK52937.1"/>
    </source>
</evidence>
<dbReference type="GO" id="GO:0003723">
    <property type="term" value="F:RNA binding"/>
    <property type="evidence" value="ECO:0007669"/>
    <property type="project" value="UniProtKB-KW"/>
</dbReference>
<dbReference type="InterPro" id="IPR006145">
    <property type="entry name" value="PsdUridine_synth_RsuA/RluA"/>
</dbReference>
<evidence type="ECO:0000256" key="4">
    <source>
        <dbReference type="PIRSR" id="PIRSR606225-1"/>
    </source>
</evidence>
<dbReference type="Gene3D" id="3.10.290.10">
    <property type="entry name" value="RNA-binding S4 domain"/>
    <property type="match status" value="1"/>
</dbReference>
<dbReference type="PROSITE" id="PS01129">
    <property type="entry name" value="PSI_RLU"/>
    <property type="match status" value="1"/>
</dbReference>
<evidence type="ECO:0000259" key="7">
    <source>
        <dbReference type="SMART" id="SM00363"/>
    </source>
</evidence>
<dbReference type="PANTHER" id="PTHR21600:SF44">
    <property type="entry name" value="RIBOSOMAL LARGE SUBUNIT PSEUDOURIDINE SYNTHASE D"/>
    <property type="match status" value="1"/>
</dbReference>
<evidence type="ECO:0000256" key="1">
    <source>
        <dbReference type="ARBA" id="ARBA00010876"/>
    </source>
</evidence>
<dbReference type="SMART" id="SM00363">
    <property type="entry name" value="S4"/>
    <property type="match status" value="1"/>
</dbReference>
<dbReference type="InterPro" id="IPR006224">
    <property type="entry name" value="PsdUridine_synth_RluA-like_CS"/>
</dbReference>
<dbReference type="Proteomes" id="UP001143486">
    <property type="component" value="Unassembled WGS sequence"/>
</dbReference>
<evidence type="ECO:0000313" key="9">
    <source>
        <dbReference type="Proteomes" id="UP001143486"/>
    </source>
</evidence>
<dbReference type="EMBL" id="BSFE01000007">
    <property type="protein sequence ID" value="GLK52937.1"/>
    <property type="molecule type" value="Genomic_DNA"/>
</dbReference>
<dbReference type="GO" id="GO:0160140">
    <property type="term" value="F:23S rRNA pseudouridine(1911/1915/1917) synthase activity"/>
    <property type="evidence" value="ECO:0007669"/>
    <property type="project" value="UniProtKB-EC"/>
</dbReference>
<dbReference type="Pfam" id="PF01479">
    <property type="entry name" value="S4"/>
    <property type="match status" value="1"/>
</dbReference>
<sequence>MTATDQLTELTADADAAGERLDRWLAGQIETLSRSRLKALIEQGQLRVDGTVLTDPSAKIAAGSVYALEVPAPRAADPVPEKMDLDVLYEDDDLIVLLKPAGLAVHPAAGNWTGTLVHGLLHHCAGSLSGIGGVERPGIVHRLDKDTSGVMVVAKSDAAHQGLAAQFAAHTVERAYIAFTRNAPSPKAGRIETRIARAPQDRKKFVVPRDPHSEAGKHAITNYATLARYGQAPGAAIGTGLAAKVECRLETGRTHQIRVHMGHIGCPLLGDPVYGNKRGNILAISDNGRELKDFRRQALHAAILGFEHPVTGEDMRFESELPKDMERLEKFLERL</sequence>
<organism evidence="8 9">
    <name type="scientific">Maricaulis virginensis</name>
    <dbReference type="NCBI Taxonomy" id="144022"/>
    <lineage>
        <taxon>Bacteria</taxon>
        <taxon>Pseudomonadati</taxon>
        <taxon>Pseudomonadota</taxon>
        <taxon>Alphaproteobacteria</taxon>
        <taxon>Maricaulales</taxon>
        <taxon>Maricaulaceae</taxon>
        <taxon>Maricaulis</taxon>
    </lineage>
</organism>
<evidence type="ECO:0000256" key="5">
    <source>
        <dbReference type="PROSITE-ProRule" id="PRU00182"/>
    </source>
</evidence>
<evidence type="ECO:0000256" key="2">
    <source>
        <dbReference type="ARBA" id="ARBA00023235"/>
    </source>
</evidence>
<dbReference type="Pfam" id="PF00849">
    <property type="entry name" value="PseudoU_synth_2"/>
    <property type="match status" value="1"/>
</dbReference>
<dbReference type="InterPro" id="IPR036986">
    <property type="entry name" value="S4_RNA-bd_sf"/>
</dbReference>
<feature type="active site" evidence="4">
    <location>
        <position position="144"/>
    </location>
</feature>
<dbReference type="InterPro" id="IPR020103">
    <property type="entry name" value="PsdUridine_synth_cat_dom_sf"/>
</dbReference>
<keyword evidence="2 6" id="KW-0413">Isomerase</keyword>
<dbReference type="InterPro" id="IPR002942">
    <property type="entry name" value="S4_RNA-bd"/>
</dbReference>
<dbReference type="GO" id="GO:0000455">
    <property type="term" value="P:enzyme-directed rRNA pseudouridine synthesis"/>
    <property type="evidence" value="ECO:0007669"/>
    <property type="project" value="UniProtKB-ARBA"/>
</dbReference>
<dbReference type="SUPFAM" id="SSF55120">
    <property type="entry name" value="Pseudouridine synthase"/>
    <property type="match status" value="1"/>
</dbReference>
<dbReference type="CDD" id="cd00165">
    <property type="entry name" value="S4"/>
    <property type="match status" value="1"/>
</dbReference>
<dbReference type="PANTHER" id="PTHR21600">
    <property type="entry name" value="MITOCHONDRIAL RNA PSEUDOURIDINE SYNTHASE"/>
    <property type="match status" value="1"/>
</dbReference>
<comment type="similarity">
    <text evidence="1 6">Belongs to the pseudouridine synthase RluA family.</text>
</comment>
<feature type="domain" description="RNA-binding S4" evidence="7">
    <location>
        <begin position="19"/>
        <end position="80"/>
    </location>
</feature>
<proteinExistence type="inferred from homology"/>
<dbReference type="EC" id="5.4.99.-" evidence="6"/>
<keyword evidence="9" id="KW-1185">Reference proteome</keyword>
<dbReference type="SUPFAM" id="SSF55174">
    <property type="entry name" value="Alpha-L RNA-binding motif"/>
    <property type="match status" value="1"/>
</dbReference>
<reference evidence="8" key="1">
    <citation type="journal article" date="2014" name="Int. J. Syst. Evol. Microbiol.">
        <title>Complete genome sequence of Corynebacterium casei LMG S-19264T (=DSM 44701T), isolated from a smear-ripened cheese.</title>
        <authorList>
            <consortium name="US DOE Joint Genome Institute (JGI-PGF)"/>
            <person name="Walter F."/>
            <person name="Albersmeier A."/>
            <person name="Kalinowski J."/>
            <person name="Ruckert C."/>
        </authorList>
    </citation>
    <scope>NUCLEOTIDE SEQUENCE</scope>
    <source>
        <strain evidence="8">VKM B-1513</strain>
    </source>
</reference>
<dbReference type="Gene3D" id="3.30.2350.10">
    <property type="entry name" value="Pseudouridine synthase"/>
    <property type="match status" value="1"/>
</dbReference>
<dbReference type="CDD" id="cd02869">
    <property type="entry name" value="PseudoU_synth_RluA_like"/>
    <property type="match status" value="1"/>
</dbReference>
<dbReference type="InterPro" id="IPR050188">
    <property type="entry name" value="RluA_PseudoU_synthase"/>
</dbReference>
<dbReference type="InterPro" id="IPR006225">
    <property type="entry name" value="PsdUridine_synth_RluC/D"/>
</dbReference>
<reference evidence="8" key="2">
    <citation type="submission" date="2023-01" db="EMBL/GenBank/DDBJ databases">
        <authorList>
            <person name="Sun Q."/>
            <person name="Evtushenko L."/>
        </authorList>
    </citation>
    <scope>NUCLEOTIDE SEQUENCE</scope>
    <source>
        <strain evidence="8">VKM B-1513</strain>
    </source>
</reference>
<name>A0A9W6IMA7_9PROT</name>
<comment type="catalytic activity">
    <reaction evidence="3">
        <text>uridine(1911/1915/1917) in 23S rRNA = pseudouridine(1911/1915/1917) in 23S rRNA</text>
        <dbReference type="Rhea" id="RHEA:42524"/>
        <dbReference type="Rhea" id="RHEA-COMP:10097"/>
        <dbReference type="Rhea" id="RHEA-COMP:10098"/>
        <dbReference type="ChEBI" id="CHEBI:65314"/>
        <dbReference type="ChEBI" id="CHEBI:65315"/>
        <dbReference type="EC" id="5.4.99.23"/>
    </reaction>
</comment>
<gene>
    <name evidence="8" type="ORF">GCM10017621_24450</name>
</gene>
<dbReference type="NCBIfam" id="TIGR00005">
    <property type="entry name" value="rluA_subfam"/>
    <property type="match status" value="1"/>
</dbReference>
<dbReference type="PROSITE" id="PS50889">
    <property type="entry name" value="S4"/>
    <property type="match status" value="1"/>
</dbReference>
<protein>
    <recommendedName>
        <fullName evidence="6">Pseudouridine synthase</fullName>
        <ecNumber evidence="6">5.4.99.-</ecNumber>
    </recommendedName>
</protein>
<evidence type="ECO:0000256" key="6">
    <source>
        <dbReference type="RuleBase" id="RU362028"/>
    </source>
</evidence>
<comment type="catalytic activity">
    <reaction evidence="6">
        <text>a uridine in RNA = a pseudouridine in RNA</text>
        <dbReference type="Rhea" id="RHEA:48348"/>
        <dbReference type="Rhea" id="RHEA-COMP:12068"/>
        <dbReference type="Rhea" id="RHEA-COMP:12069"/>
        <dbReference type="ChEBI" id="CHEBI:65314"/>
        <dbReference type="ChEBI" id="CHEBI:65315"/>
    </reaction>
</comment>
<accession>A0A9W6IMA7</accession>
<evidence type="ECO:0000256" key="3">
    <source>
        <dbReference type="ARBA" id="ARBA00036882"/>
    </source>
</evidence>